<feature type="region of interest" description="Disordered" evidence="1">
    <location>
        <begin position="193"/>
        <end position="237"/>
    </location>
</feature>
<dbReference type="SUPFAM" id="SSF46689">
    <property type="entry name" value="Homeodomain-like"/>
    <property type="match status" value="2"/>
</dbReference>
<feature type="compositionally biased region" description="Polar residues" evidence="1">
    <location>
        <begin position="15"/>
        <end position="25"/>
    </location>
</feature>
<gene>
    <name evidence="3" type="ORF">GN244_ATG06302</name>
</gene>
<sequence>MRSPASDESVDVAGATTSPSPSWHSSVHGEPPSAPQAEIEAPTETRTSFDNRQLRDDILLQFMETHETRDGKVLQEMLSTTPYNVNMSYEVVQRRVTKLLDEERPSATTHTIPDNDASTSEETTEHNEKEKPRQNNTDEDADQTDNQVDEKTQATEKQTHEKVAHHLDMLADTVRSIATDVVEAEATLLTAEKDTVNTQHNTDGNVDDETETHCANGASPADKPSVDGGNSTQTADIASVPASDTIISVDISSTDTANICNDALATKEKSSKRPATHEGKAKPTPKRQKRAEYSVETRALCVRRHQADGASYATISKELGIPHDTVRAIVRKAKRTGSVVSAPRSGRPRKTSGLVDNVILEAVRSNKQCSAKSIQEELLRVYGVKLSPETVRRRVLEHTKLRIQSMSNGATIDTSTVAPETATPSSQSRLAALDTSLSDTVSFQHLLNGERQSRAGSKQEASAPDRTLDAEEVPDISTQSSEKRSTNKRKKRAEYSVEKREQCVALHAQGQGYRSIGKTLNMPHTTVRAIVEKAQRTGSVLPAKRSGRPRKTDAIVDKVILQAVKNNERSSARIIKEQLQAAYGVRISCETIRRRVKDHSRQCMTSTSVASTNMAPVSVAVASLTGEAMANSPAATLLTFGVQI</sequence>
<protein>
    <recommendedName>
        <fullName evidence="2">Sleeping Beauty transposase HTH domain-containing protein</fullName>
    </recommendedName>
</protein>
<dbReference type="InterPro" id="IPR009057">
    <property type="entry name" value="Homeodomain-like_sf"/>
</dbReference>
<feature type="compositionally biased region" description="Basic and acidic residues" evidence="1">
    <location>
        <begin position="265"/>
        <end position="281"/>
    </location>
</feature>
<feature type="compositionally biased region" description="Basic and acidic residues" evidence="1">
    <location>
        <begin position="123"/>
        <end position="133"/>
    </location>
</feature>
<feature type="region of interest" description="Disordered" evidence="1">
    <location>
        <begin position="448"/>
        <end position="496"/>
    </location>
</feature>
<dbReference type="Pfam" id="PF25787">
    <property type="entry name" value="HTH_SB"/>
    <property type="match status" value="1"/>
</dbReference>
<dbReference type="Gene3D" id="1.10.10.10">
    <property type="entry name" value="Winged helix-like DNA-binding domain superfamily/Winged helix DNA-binding domain"/>
    <property type="match status" value="2"/>
</dbReference>
<evidence type="ECO:0000259" key="2">
    <source>
        <dbReference type="Pfam" id="PF25787"/>
    </source>
</evidence>
<feature type="region of interest" description="Disordered" evidence="1">
    <location>
        <begin position="265"/>
        <end position="292"/>
    </location>
</feature>
<dbReference type="EMBL" id="WSZM01000124">
    <property type="protein sequence ID" value="KAF4041447.1"/>
    <property type="molecule type" value="Genomic_DNA"/>
</dbReference>
<feature type="region of interest" description="Disordered" evidence="1">
    <location>
        <begin position="1"/>
        <end position="52"/>
    </location>
</feature>
<organism evidence="3 4">
    <name type="scientific">Phytophthora infestans</name>
    <name type="common">Potato late blight agent</name>
    <name type="synonym">Botrytis infestans</name>
    <dbReference type="NCBI Taxonomy" id="4787"/>
    <lineage>
        <taxon>Eukaryota</taxon>
        <taxon>Sar</taxon>
        <taxon>Stramenopiles</taxon>
        <taxon>Oomycota</taxon>
        <taxon>Peronosporomycetes</taxon>
        <taxon>Peronosporales</taxon>
        <taxon>Peronosporaceae</taxon>
        <taxon>Phytophthora</taxon>
    </lineage>
</organism>
<feature type="domain" description="Sleeping Beauty transposase HTH" evidence="2">
    <location>
        <begin position="491"/>
        <end position="540"/>
    </location>
</feature>
<dbReference type="InterPro" id="IPR036388">
    <property type="entry name" value="WH-like_DNA-bd_sf"/>
</dbReference>
<comment type="caution">
    <text evidence="3">The sequence shown here is derived from an EMBL/GenBank/DDBJ whole genome shotgun (WGS) entry which is preliminary data.</text>
</comment>
<dbReference type="Proteomes" id="UP000602510">
    <property type="component" value="Unassembled WGS sequence"/>
</dbReference>
<keyword evidence="4" id="KW-1185">Reference proteome</keyword>
<accession>A0A833SVK6</accession>
<evidence type="ECO:0000256" key="1">
    <source>
        <dbReference type="SAM" id="MobiDB-lite"/>
    </source>
</evidence>
<name>A0A833SVK6_PHYIN</name>
<reference evidence="3" key="1">
    <citation type="submission" date="2020-04" db="EMBL/GenBank/DDBJ databases">
        <title>Hybrid Assembly of Korean Phytophthora infestans isolates.</title>
        <authorList>
            <person name="Prokchorchik M."/>
            <person name="Lee Y."/>
            <person name="Seo J."/>
            <person name="Cho J.-H."/>
            <person name="Park Y.-E."/>
            <person name="Jang D.-C."/>
            <person name="Im J.-S."/>
            <person name="Choi J.-G."/>
            <person name="Park H.-J."/>
            <person name="Lee G.-B."/>
            <person name="Lee Y.-G."/>
            <person name="Hong S.-Y."/>
            <person name="Cho K."/>
            <person name="Sohn K.H."/>
        </authorList>
    </citation>
    <scope>NUCLEOTIDE SEQUENCE</scope>
    <source>
        <strain evidence="3">KR_1_A1</strain>
    </source>
</reference>
<dbReference type="AlphaFoldDB" id="A0A833SVK6"/>
<dbReference type="PANTHER" id="PTHR46068:SF1">
    <property type="entry name" value="TRANSPOSASE IS30-LIKE HTH DOMAIN-CONTAINING PROTEIN"/>
    <property type="match status" value="1"/>
</dbReference>
<evidence type="ECO:0000313" key="4">
    <source>
        <dbReference type="Proteomes" id="UP000602510"/>
    </source>
</evidence>
<dbReference type="PANTHER" id="PTHR46068">
    <property type="entry name" value="PROTEIN CBG27172"/>
    <property type="match status" value="1"/>
</dbReference>
<evidence type="ECO:0000313" key="3">
    <source>
        <dbReference type="EMBL" id="KAF4041447.1"/>
    </source>
</evidence>
<feature type="compositionally biased region" description="Basic and acidic residues" evidence="1">
    <location>
        <begin position="148"/>
        <end position="164"/>
    </location>
</feature>
<dbReference type="Pfam" id="PF13565">
    <property type="entry name" value="HTH_32"/>
    <property type="match status" value="1"/>
</dbReference>
<proteinExistence type="predicted"/>
<dbReference type="InterPro" id="IPR057667">
    <property type="entry name" value="HTH_SB"/>
</dbReference>
<feature type="compositionally biased region" description="Polar residues" evidence="1">
    <location>
        <begin position="106"/>
        <end position="121"/>
    </location>
</feature>
<feature type="region of interest" description="Disordered" evidence="1">
    <location>
        <begin position="100"/>
        <end position="164"/>
    </location>
</feature>